<evidence type="ECO:0000256" key="4">
    <source>
        <dbReference type="ARBA" id="ARBA00048448"/>
    </source>
</evidence>
<feature type="binding site" evidence="5">
    <location>
        <position position="376"/>
    </location>
    <ligand>
        <name>substrate</name>
    </ligand>
</feature>
<keyword evidence="9" id="KW-1185">Reference proteome</keyword>
<keyword evidence="6" id="KW-0285">Flavoprotein</keyword>
<dbReference type="EC" id="1.4.3.-" evidence="6"/>
<dbReference type="PANTHER" id="PTHR43563:SF1">
    <property type="entry name" value="AMINE OXIDASE [FLAVIN-CONTAINING] B"/>
    <property type="match status" value="1"/>
</dbReference>
<feature type="binding site" evidence="5">
    <location>
        <position position="465"/>
    </location>
    <ligand>
        <name>FAD</name>
        <dbReference type="ChEBI" id="CHEBI:57692"/>
    </ligand>
</feature>
<protein>
    <recommendedName>
        <fullName evidence="6">Amine oxidase</fullName>
        <ecNumber evidence="6">1.4.3.-</ecNumber>
    </recommendedName>
</protein>
<dbReference type="GO" id="GO:0097621">
    <property type="term" value="F:monoamine oxidase activity"/>
    <property type="evidence" value="ECO:0007669"/>
    <property type="project" value="UniProtKB-EC"/>
</dbReference>
<feature type="domain" description="Amine oxidase" evidence="7">
    <location>
        <begin position="31"/>
        <end position="488"/>
    </location>
</feature>
<keyword evidence="6" id="KW-0274">FAD</keyword>
<evidence type="ECO:0000256" key="6">
    <source>
        <dbReference type="RuleBase" id="RU362067"/>
    </source>
</evidence>
<dbReference type="Gene3D" id="1.10.405.10">
    <property type="entry name" value="Guanine Nucleotide Dissociation Inhibitor, domain 1"/>
    <property type="match status" value="1"/>
</dbReference>
<dbReference type="InterPro" id="IPR002937">
    <property type="entry name" value="Amino_oxidase"/>
</dbReference>
<feature type="binding site" evidence="5">
    <location>
        <position position="32"/>
    </location>
    <ligand>
        <name>FAD</name>
        <dbReference type="ChEBI" id="CHEBI:57692"/>
    </ligand>
</feature>
<accession>A0AA88GF91</accession>
<comment type="caution">
    <text evidence="8">The sequence shown here is derived from an EMBL/GenBank/DDBJ whole genome shotgun (WGS) entry which is preliminary data.</text>
</comment>
<comment type="similarity">
    <text evidence="2 6">Belongs to the flavin monoamine oxidase family.</text>
</comment>
<dbReference type="Gene3D" id="3.50.50.60">
    <property type="entry name" value="FAD/NAD(P)-binding domain"/>
    <property type="match status" value="1"/>
</dbReference>
<comment type="cofactor">
    <cofactor evidence="1 6">
        <name>FAD</name>
        <dbReference type="ChEBI" id="CHEBI:57692"/>
    </cofactor>
</comment>
<dbReference type="Pfam" id="PF01593">
    <property type="entry name" value="Amino_oxidase"/>
    <property type="match status" value="1"/>
</dbReference>
<dbReference type="AlphaFoldDB" id="A0AA88GF91"/>
<evidence type="ECO:0000256" key="2">
    <source>
        <dbReference type="ARBA" id="ARBA00005995"/>
    </source>
</evidence>
<dbReference type="PRINTS" id="PR00757">
    <property type="entry name" value="AMINEOXDASEF"/>
</dbReference>
<evidence type="ECO:0000256" key="1">
    <source>
        <dbReference type="ARBA" id="ARBA00001974"/>
    </source>
</evidence>
<organism evidence="8 9">
    <name type="scientific">Naegleria lovaniensis</name>
    <name type="common">Amoeba</name>
    <dbReference type="NCBI Taxonomy" id="51637"/>
    <lineage>
        <taxon>Eukaryota</taxon>
        <taxon>Discoba</taxon>
        <taxon>Heterolobosea</taxon>
        <taxon>Tetramitia</taxon>
        <taxon>Eutetramitia</taxon>
        <taxon>Vahlkampfiidae</taxon>
        <taxon>Naegleria</taxon>
    </lineage>
</organism>
<feature type="binding site" evidence="5">
    <location>
        <position position="267"/>
    </location>
    <ligand>
        <name>FAD</name>
        <dbReference type="ChEBI" id="CHEBI:57692"/>
    </ligand>
</feature>
<sequence>MQTSSSSHFIDGSSCAAKKQLYDVIIIGAGMSGVNVGKLLKQRGLTNNVLILEANDYIGGRLCSKTLLNGKATIDIGGQWIGPPQPKVLNLVKELGLSTYPQYFEQEKRKSSLVFPSIGGKKHILKYTGSIPSDPKNVTDEVLMDFDHCIQNIERMAHTVPVDAPHECEKAEEYDSQTVQTFMDNMFKTEIAKDFFKTFVVTVFACQPYEMSTLFMLWYIAVAGGKFENLMNVRDAAQDCKIYRGSQGIVTGVAEQFKLNVLLKHPVVKIKDEGSSMSVTCKNGAVFQAKYVVTTNLPWTHLGIEYDPPLPSARHNFCQRTPMGYAIKCFMLFKEPFWRKKYDSNGFILSLQPEDYITLTYDIGYKDDMICGICGFVYAEKACEYSTFSREKKIDLLLKQYSETLGGTIEEWKSQFVDYIDKDWGLDPYARGSYGAVTVPGTLTKTKLAFREPLYNRKLFIAGTESASRWIGYMEGAIDAAERVVTELAPLFEPSQGRTSKL</sequence>
<dbReference type="EMBL" id="PYSW02000048">
    <property type="protein sequence ID" value="KAG2374108.1"/>
    <property type="molecule type" value="Genomic_DNA"/>
</dbReference>
<evidence type="ECO:0000256" key="3">
    <source>
        <dbReference type="ARBA" id="ARBA00023002"/>
    </source>
</evidence>
<name>A0AA88GF91_NAELO</name>
<dbReference type="Proteomes" id="UP000816034">
    <property type="component" value="Unassembled WGS sequence"/>
</dbReference>
<dbReference type="PANTHER" id="PTHR43563">
    <property type="entry name" value="AMINE OXIDASE"/>
    <property type="match status" value="1"/>
</dbReference>
<dbReference type="RefSeq" id="XP_044543282.1">
    <property type="nucleotide sequence ID" value="XM_044686814.1"/>
</dbReference>
<dbReference type="SUPFAM" id="SSF51905">
    <property type="entry name" value="FAD/NAD(P)-binding domain"/>
    <property type="match status" value="1"/>
</dbReference>
<dbReference type="InterPro" id="IPR050703">
    <property type="entry name" value="Flavin_MAO"/>
</dbReference>
<dbReference type="GeneID" id="68103641"/>
<evidence type="ECO:0000256" key="5">
    <source>
        <dbReference type="PIRSR" id="PIRSR601613-1"/>
    </source>
</evidence>
<proteinExistence type="inferred from homology"/>
<keyword evidence="3 6" id="KW-0560">Oxidoreductase</keyword>
<dbReference type="InterPro" id="IPR036188">
    <property type="entry name" value="FAD/NAD-bd_sf"/>
</dbReference>
<evidence type="ECO:0000313" key="8">
    <source>
        <dbReference type="EMBL" id="KAG2374108.1"/>
    </source>
</evidence>
<reference evidence="8 9" key="1">
    <citation type="journal article" date="2018" name="BMC Genomics">
        <title>The genome of Naegleria lovaniensis, the basis for a comparative approach to unravel pathogenicity factors of the human pathogenic amoeba N. fowleri.</title>
        <authorList>
            <person name="Liechti N."/>
            <person name="Schurch N."/>
            <person name="Bruggmann R."/>
            <person name="Wittwer M."/>
        </authorList>
    </citation>
    <scope>NUCLEOTIDE SEQUENCE [LARGE SCALE GENOMIC DNA]</scope>
    <source>
        <strain evidence="8 9">ATCC 30569</strain>
    </source>
</reference>
<evidence type="ECO:0000313" key="9">
    <source>
        <dbReference type="Proteomes" id="UP000816034"/>
    </source>
</evidence>
<gene>
    <name evidence="8" type="ORF">C9374_011187</name>
</gene>
<dbReference type="Gene3D" id="3.90.660.10">
    <property type="match status" value="1"/>
</dbReference>
<comment type="catalytic activity">
    <reaction evidence="4">
        <text>a secondary aliphatic amine + O2 + H2O = a primary amine + an aldehyde + H2O2</text>
        <dbReference type="Rhea" id="RHEA:26414"/>
        <dbReference type="ChEBI" id="CHEBI:15377"/>
        <dbReference type="ChEBI" id="CHEBI:15379"/>
        <dbReference type="ChEBI" id="CHEBI:16240"/>
        <dbReference type="ChEBI" id="CHEBI:17478"/>
        <dbReference type="ChEBI" id="CHEBI:58855"/>
        <dbReference type="ChEBI" id="CHEBI:65296"/>
        <dbReference type="EC" id="1.4.3.4"/>
    </reaction>
</comment>
<feature type="binding site" evidence="5">
    <location>
        <begin position="53"/>
        <end position="54"/>
    </location>
    <ligand>
        <name>FAD</name>
        <dbReference type="ChEBI" id="CHEBI:57692"/>
    </ligand>
</feature>
<dbReference type="InterPro" id="IPR001613">
    <property type="entry name" value="Flavin_amine_oxidase"/>
</dbReference>
<dbReference type="SUPFAM" id="SSF54373">
    <property type="entry name" value="FAD-linked reductases, C-terminal domain"/>
    <property type="match status" value="1"/>
</dbReference>
<evidence type="ECO:0000259" key="7">
    <source>
        <dbReference type="Pfam" id="PF01593"/>
    </source>
</evidence>